<comment type="caution">
    <text evidence="1">The sequence shown here is derived from an EMBL/GenBank/DDBJ whole genome shotgun (WGS) entry which is preliminary data.</text>
</comment>
<organism evidence="1 2">
    <name type="scientific">Pristionchus fissidentatus</name>
    <dbReference type="NCBI Taxonomy" id="1538716"/>
    <lineage>
        <taxon>Eukaryota</taxon>
        <taxon>Metazoa</taxon>
        <taxon>Ecdysozoa</taxon>
        <taxon>Nematoda</taxon>
        <taxon>Chromadorea</taxon>
        <taxon>Rhabditida</taxon>
        <taxon>Rhabditina</taxon>
        <taxon>Diplogasteromorpha</taxon>
        <taxon>Diplogasteroidea</taxon>
        <taxon>Neodiplogasteridae</taxon>
        <taxon>Pristionchus</taxon>
    </lineage>
</organism>
<proteinExistence type="predicted"/>
<dbReference type="Proteomes" id="UP001432322">
    <property type="component" value="Unassembled WGS sequence"/>
</dbReference>
<evidence type="ECO:0000313" key="2">
    <source>
        <dbReference type="Proteomes" id="UP001432322"/>
    </source>
</evidence>
<accession>A0AAV5W4A5</accession>
<name>A0AAV5W4A5_9BILA</name>
<reference evidence="1" key="1">
    <citation type="submission" date="2023-10" db="EMBL/GenBank/DDBJ databases">
        <title>Genome assembly of Pristionchus species.</title>
        <authorList>
            <person name="Yoshida K."/>
            <person name="Sommer R.J."/>
        </authorList>
    </citation>
    <scope>NUCLEOTIDE SEQUENCE</scope>
    <source>
        <strain evidence="1">RS5133</strain>
    </source>
</reference>
<gene>
    <name evidence="1" type="ORF">PFISCL1PPCAC_16807</name>
</gene>
<dbReference type="AlphaFoldDB" id="A0AAV5W4A5"/>
<sequence>MIAERELDATRGDRVQRMTYLYDSALAHHSLKVLHAQQSTVVVHLLHVEFGDWPDLISRLHEYLLRLRLSYQVLGDLARRDVVRLLQFTLNDQLGEGAHASATAARRAHLLSSSLAVGALAHAAPVTHVAEVVCTHSGRRYSRLAHEIHGRADAVRVVAVPHHRRGGGGVATGEIRLWKRGDHRVRVHGGMRHARLHTRASAKSALVLSISPAVEAVRVALGVAAGARPHARAARQLHHTRLLDEHHSRQDLVVPRILLTARAQVVAVSVQVLSQRVRLGRLARAARLSVRLEHVLRAAPVLQLANLHLLHRRLLPPPVLLRFTLKGLPDLLFPKGQDVVKVPLVRHPHDALLVLLRIIGQRQGDDRLVRRRHRQPAGMHRHCTQLSRDGSKRRRLLGTVVPGFEVQW</sequence>
<keyword evidence="2" id="KW-1185">Reference proteome</keyword>
<evidence type="ECO:0000313" key="1">
    <source>
        <dbReference type="EMBL" id="GMT25510.1"/>
    </source>
</evidence>
<dbReference type="EMBL" id="BTSY01000004">
    <property type="protein sequence ID" value="GMT25510.1"/>
    <property type="molecule type" value="Genomic_DNA"/>
</dbReference>
<protein>
    <submittedName>
        <fullName evidence="1">Uncharacterized protein</fullName>
    </submittedName>
</protein>